<dbReference type="Gene3D" id="3.40.1360.10">
    <property type="match status" value="1"/>
</dbReference>
<dbReference type="EC" id="3.1.26.8" evidence="11 12"/>
<dbReference type="NCBIfam" id="TIGR00334">
    <property type="entry name" value="5S_RNA_mat_M5"/>
    <property type="match status" value="1"/>
</dbReference>
<proteinExistence type="inferred from homology"/>
<evidence type="ECO:0000256" key="3">
    <source>
        <dbReference type="ARBA" id="ARBA00022552"/>
    </source>
</evidence>
<dbReference type="HAMAP" id="MF_01469">
    <property type="entry name" value="RNase_M5"/>
    <property type="match status" value="1"/>
</dbReference>
<keyword evidence="7 11" id="KW-0255">Endonuclease</keyword>
<dbReference type="Pfam" id="PF13331">
    <property type="entry name" value="DUF4093"/>
    <property type="match status" value="1"/>
</dbReference>
<evidence type="ECO:0000256" key="7">
    <source>
        <dbReference type="ARBA" id="ARBA00022759"/>
    </source>
</evidence>
<dbReference type="InterPro" id="IPR006171">
    <property type="entry name" value="TOPRIM_dom"/>
</dbReference>
<dbReference type="PROSITE" id="PS50880">
    <property type="entry name" value="TOPRIM"/>
    <property type="match status" value="1"/>
</dbReference>
<accession>A0ABW1RG44</accession>
<evidence type="ECO:0000256" key="9">
    <source>
        <dbReference type="ARBA" id="ARBA00022842"/>
    </source>
</evidence>
<dbReference type="SMART" id="SM00493">
    <property type="entry name" value="TOPRIM"/>
    <property type="match status" value="1"/>
</dbReference>
<dbReference type="InterPro" id="IPR034141">
    <property type="entry name" value="TOPRIM_RNase_M5-like"/>
</dbReference>
<keyword evidence="15" id="KW-1185">Reference proteome</keyword>
<dbReference type="RefSeq" id="WP_164509512.1">
    <property type="nucleotide sequence ID" value="NZ_JBHSSL010000116.1"/>
</dbReference>
<keyword evidence="2 11" id="KW-0690">Ribosome biogenesis</keyword>
<comment type="catalytic activity">
    <reaction evidence="11">
        <text>Endonucleolytic cleavage of RNA, removing 21 and 42 nucleotides, respectively, from the 5'- and 3'-termini of a 5S-rRNA precursor.</text>
        <dbReference type="EC" id="3.1.26.8"/>
    </reaction>
</comment>
<evidence type="ECO:0000313" key="14">
    <source>
        <dbReference type="EMBL" id="MFC6171713.1"/>
    </source>
</evidence>
<comment type="function">
    <text evidence="11">Required for correct processing of both the 5' and 3' ends of 5S rRNA precursor. Cleaves both sides of a double-stranded region yielding mature 5S rRNA in one step.</text>
</comment>
<dbReference type="GO" id="GO:0043822">
    <property type="term" value="F:ribonuclease M5 activity"/>
    <property type="evidence" value="ECO:0007669"/>
    <property type="project" value="UniProtKB-EC"/>
</dbReference>
<comment type="similarity">
    <text evidence="11">Belongs to the ribonuclease M5 family.</text>
</comment>
<keyword evidence="3 11" id="KW-0698">rRNA processing</keyword>
<keyword evidence="1 11" id="KW-0963">Cytoplasm</keyword>
<keyword evidence="6 11" id="KW-0699">rRNA-binding</keyword>
<dbReference type="Proteomes" id="UP001596289">
    <property type="component" value="Unassembled WGS sequence"/>
</dbReference>
<evidence type="ECO:0000313" key="15">
    <source>
        <dbReference type="Proteomes" id="UP001596289"/>
    </source>
</evidence>
<organism evidence="14 15">
    <name type="scientific">Loigolactobacillus jiayinensis</name>
    <dbReference type="NCBI Taxonomy" id="2486016"/>
    <lineage>
        <taxon>Bacteria</taxon>
        <taxon>Bacillati</taxon>
        <taxon>Bacillota</taxon>
        <taxon>Bacilli</taxon>
        <taxon>Lactobacillales</taxon>
        <taxon>Lactobacillaceae</taxon>
        <taxon>Loigolactobacillus</taxon>
    </lineage>
</organism>
<dbReference type="EMBL" id="JBHSSL010000116">
    <property type="protein sequence ID" value="MFC6171713.1"/>
    <property type="molecule type" value="Genomic_DNA"/>
</dbReference>
<dbReference type="Pfam" id="PF01751">
    <property type="entry name" value="Toprim"/>
    <property type="match status" value="1"/>
</dbReference>
<name>A0ABW1RG44_9LACO</name>
<evidence type="ECO:0000256" key="4">
    <source>
        <dbReference type="ARBA" id="ARBA00022722"/>
    </source>
</evidence>
<dbReference type="InterPro" id="IPR004466">
    <property type="entry name" value="RNase_M5"/>
</dbReference>
<evidence type="ECO:0000256" key="8">
    <source>
        <dbReference type="ARBA" id="ARBA00022801"/>
    </source>
</evidence>
<dbReference type="SUPFAM" id="SSF110455">
    <property type="entry name" value="Toprim domain"/>
    <property type="match status" value="1"/>
</dbReference>
<evidence type="ECO:0000256" key="10">
    <source>
        <dbReference type="ARBA" id="ARBA00022884"/>
    </source>
</evidence>
<keyword evidence="10 11" id="KW-0694">RNA-binding</keyword>
<evidence type="ECO:0000256" key="11">
    <source>
        <dbReference type="HAMAP-Rule" id="MF_01469"/>
    </source>
</evidence>
<comment type="caution">
    <text evidence="14">The sequence shown here is derived from an EMBL/GenBank/DDBJ whole genome shotgun (WGS) entry which is preliminary data.</text>
</comment>
<evidence type="ECO:0000256" key="5">
    <source>
        <dbReference type="ARBA" id="ARBA00022723"/>
    </source>
</evidence>
<sequence>MDKIKEVIVVEGRDDTRRLQDAVNADTIETNGSEISDATLAEIALAQEKRGVIVLTDPDFPGEQIRKIITQAVPGVKHAFLRSGQAQPADHHSSLGVEHASNKAILQALAKLYTSMPDAPAVISRQDLQLARLTAGANARARRQRLGDILHIGYTNSKQLYKRLQLFQITTADFAAAVAQLNAEEQAMEEKLND</sequence>
<dbReference type="PANTHER" id="PTHR39156:SF1">
    <property type="entry name" value="RIBONUCLEASE M5"/>
    <property type="match status" value="1"/>
</dbReference>
<keyword evidence="5" id="KW-0479">Metal-binding</keyword>
<evidence type="ECO:0000256" key="1">
    <source>
        <dbReference type="ARBA" id="ARBA00022490"/>
    </source>
</evidence>
<dbReference type="CDD" id="cd01027">
    <property type="entry name" value="TOPRIM_RNase_M5_like"/>
    <property type="match status" value="1"/>
</dbReference>
<comment type="subcellular location">
    <subcellularLocation>
        <location evidence="11">Cytoplasm</location>
    </subcellularLocation>
</comment>
<dbReference type="InterPro" id="IPR025156">
    <property type="entry name" value="RNase_M5_C"/>
</dbReference>
<evidence type="ECO:0000256" key="12">
    <source>
        <dbReference type="NCBIfam" id="TIGR00334"/>
    </source>
</evidence>
<reference evidence="15" key="1">
    <citation type="journal article" date="2019" name="Int. J. Syst. Evol. Microbiol.">
        <title>The Global Catalogue of Microorganisms (GCM) 10K type strain sequencing project: providing services to taxonomists for standard genome sequencing and annotation.</title>
        <authorList>
            <consortium name="The Broad Institute Genomics Platform"/>
            <consortium name="The Broad Institute Genome Sequencing Center for Infectious Disease"/>
            <person name="Wu L."/>
            <person name="Ma J."/>
        </authorList>
    </citation>
    <scope>NUCLEOTIDE SEQUENCE [LARGE SCALE GENOMIC DNA]</scope>
    <source>
        <strain evidence="15">CCM 8904</strain>
    </source>
</reference>
<evidence type="ECO:0000259" key="13">
    <source>
        <dbReference type="PROSITE" id="PS50880"/>
    </source>
</evidence>
<protein>
    <recommendedName>
        <fullName evidence="11 12">Ribonuclease M5</fullName>
        <ecNumber evidence="11 12">3.1.26.8</ecNumber>
    </recommendedName>
    <alternativeName>
        <fullName evidence="11">RNase M5</fullName>
    </alternativeName>
    <alternativeName>
        <fullName evidence="11">Ribosomal RNA terminal maturase M5</fullName>
    </alternativeName>
</protein>
<dbReference type="PANTHER" id="PTHR39156">
    <property type="entry name" value="RIBONUCLEASE M5"/>
    <property type="match status" value="1"/>
</dbReference>
<feature type="domain" description="Toprim" evidence="13">
    <location>
        <begin position="5"/>
        <end position="88"/>
    </location>
</feature>
<gene>
    <name evidence="11 14" type="primary">rnmV</name>
    <name evidence="14" type="ORF">ACFQGP_14220</name>
</gene>
<keyword evidence="8 11" id="KW-0378">Hydrolase</keyword>
<keyword evidence="4 11" id="KW-0540">Nuclease</keyword>
<evidence type="ECO:0000256" key="6">
    <source>
        <dbReference type="ARBA" id="ARBA00022730"/>
    </source>
</evidence>
<evidence type="ECO:0000256" key="2">
    <source>
        <dbReference type="ARBA" id="ARBA00022517"/>
    </source>
</evidence>
<keyword evidence="9" id="KW-0460">Magnesium</keyword>